<reference evidence="1" key="1">
    <citation type="submission" date="2017-10" db="EMBL/GenBank/DDBJ databases">
        <title>Whole genome sequencing of members of genus Pseudoxanthomonas.</title>
        <authorList>
            <person name="Kumar S."/>
            <person name="Bansal K."/>
            <person name="Kaur A."/>
            <person name="Patil P."/>
            <person name="Sharma S."/>
            <person name="Patil P.B."/>
        </authorList>
    </citation>
    <scope>NUCLEOTIDE SEQUENCE</scope>
    <source>
        <strain evidence="1">DSM 22914</strain>
    </source>
</reference>
<comment type="caution">
    <text evidence="1">The sequence shown here is derived from an EMBL/GenBank/DDBJ whole genome shotgun (WGS) entry which is preliminary data.</text>
</comment>
<organism evidence="1 2">
    <name type="scientific">Pseudoxanthomonas taiwanensis</name>
    <dbReference type="NCBI Taxonomy" id="176598"/>
    <lineage>
        <taxon>Bacteria</taxon>
        <taxon>Pseudomonadati</taxon>
        <taxon>Pseudomonadota</taxon>
        <taxon>Gammaproteobacteria</taxon>
        <taxon>Lysobacterales</taxon>
        <taxon>Lysobacteraceae</taxon>
        <taxon>Pseudoxanthomonas</taxon>
    </lineage>
</organism>
<evidence type="ECO:0000313" key="2">
    <source>
        <dbReference type="Proteomes" id="UP000717981"/>
    </source>
</evidence>
<keyword evidence="2" id="KW-1185">Reference proteome</keyword>
<proteinExistence type="predicted"/>
<accession>A0A921NVA8</accession>
<sequence length="337" mass="37380">MRTATRTHFDAYLSRIAQLNGVSDATRIFSTSPSVQQTLETKMQESSEFLRQINMIGVRDLAGQKVGLTITSTIASRTDTSGSGVRSPINVADTDARGYECKQTNFDTGIPYALLDAWAKFPDFQTRLSNAILRQQALDRIMIGFNGVSAAATTDRATHPLLQDVNIGWLQHYRDDAPARVLDEGATSGVVKVGGTNPDYANLDALVMDAVNSLIEPWYQDDTRLVAIVGRDLLNDKYFQIVNRNLDPTEQLAADIITSRKQLGGLPAVRVPYFPTGTILITALSNLSLYWQEDGRRRYIRDEPEKNRVANYESSNDAYVVEDYGFGCLIENIQLGD</sequence>
<dbReference type="InterPro" id="IPR006441">
    <property type="entry name" value="Phage_P2_GpN"/>
</dbReference>
<dbReference type="AlphaFoldDB" id="A0A921NVA8"/>
<name>A0A921NVA8_9GAMM</name>
<dbReference type="Proteomes" id="UP000717981">
    <property type="component" value="Unassembled WGS sequence"/>
</dbReference>
<dbReference type="OrthoDB" id="5464529at2"/>
<gene>
    <name evidence="1" type="ORF">CR938_00025</name>
</gene>
<dbReference type="EMBL" id="PDWK01000001">
    <property type="protein sequence ID" value="KAF1690905.1"/>
    <property type="molecule type" value="Genomic_DNA"/>
</dbReference>
<dbReference type="Pfam" id="PF05125">
    <property type="entry name" value="Phage_cap_P2"/>
    <property type="match status" value="1"/>
</dbReference>
<dbReference type="NCBIfam" id="TIGR01551">
    <property type="entry name" value="major_capsid_P2"/>
    <property type="match status" value="1"/>
</dbReference>
<dbReference type="RefSeq" id="WP_162123034.1">
    <property type="nucleotide sequence ID" value="NZ_PDWK01000001.1"/>
</dbReference>
<evidence type="ECO:0000313" key="1">
    <source>
        <dbReference type="EMBL" id="KAF1690905.1"/>
    </source>
</evidence>
<protein>
    <submittedName>
        <fullName evidence="1">Phage major capsid protein, P2 family</fullName>
    </submittedName>
</protein>